<dbReference type="AlphaFoldDB" id="A0A4Y2LRC2"/>
<name>A0A4Y2LRC2_ARAVE</name>
<comment type="caution">
    <text evidence="1">The sequence shown here is derived from an EMBL/GenBank/DDBJ whole genome shotgun (WGS) entry which is preliminary data.</text>
</comment>
<proteinExistence type="predicted"/>
<evidence type="ECO:0000313" key="2">
    <source>
        <dbReference type="Proteomes" id="UP000499080"/>
    </source>
</evidence>
<dbReference type="EMBL" id="BGPR01200679">
    <property type="protein sequence ID" value="GBN17004.1"/>
    <property type="molecule type" value="Genomic_DNA"/>
</dbReference>
<organism evidence="1 2">
    <name type="scientific">Araneus ventricosus</name>
    <name type="common">Orbweaver spider</name>
    <name type="synonym">Epeira ventricosa</name>
    <dbReference type="NCBI Taxonomy" id="182803"/>
    <lineage>
        <taxon>Eukaryota</taxon>
        <taxon>Metazoa</taxon>
        <taxon>Ecdysozoa</taxon>
        <taxon>Arthropoda</taxon>
        <taxon>Chelicerata</taxon>
        <taxon>Arachnida</taxon>
        <taxon>Araneae</taxon>
        <taxon>Araneomorphae</taxon>
        <taxon>Entelegynae</taxon>
        <taxon>Araneoidea</taxon>
        <taxon>Araneidae</taxon>
        <taxon>Araneus</taxon>
    </lineage>
</organism>
<reference evidence="1 2" key="1">
    <citation type="journal article" date="2019" name="Sci. Rep.">
        <title>Orb-weaving spider Araneus ventricosus genome elucidates the spidroin gene catalogue.</title>
        <authorList>
            <person name="Kono N."/>
            <person name="Nakamura H."/>
            <person name="Ohtoshi R."/>
            <person name="Moran D.A.P."/>
            <person name="Shinohara A."/>
            <person name="Yoshida Y."/>
            <person name="Fujiwara M."/>
            <person name="Mori M."/>
            <person name="Tomita M."/>
            <person name="Arakawa K."/>
        </authorList>
    </citation>
    <scope>NUCLEOTIDE SEQUENCE [LARGE SCALE GENOMIC DNA]</scope>
</reference>
<accession>A0A4Y2LRC2</accession>
<gene>
    <name evidence="1" type="ORF">AVEN_46664_1</name>
</gene>
<evidence type="ECO:0000313" key="1">
    <source>
        <dbReference type="EMBL" id="GBN17004.1"/>
    </source>
</evidence>
<dbReference type="Proteomes" id="UP000499080">
    <property type="component" value="Unassembled WGS sequence"/>
</dbReference>
<keyword evidence="2" id="KW-1185">Reference proteome</keyword>
<protein>
    <submittedName>
        <fullName evidence="1">Uncharacterized protein</fullName>
    </submittedName>
</protein>
<sequence length="107" mass="12072">MKILLKIYKSKGFKLYWTPSATNYSNRGQMTGRHLSWNPLSKPPHHTSGRTFVPGGFNVHQTRLHEGSSVEPGFEPGALRPRGRDLTYQATAALFVLEGPCTRIYQK</sequence>